<feature type="binding site" evidence="7">
    <location>
        <position position="391"/>
    </location>
    <ligand>
        <name>phosphoenolpyruvate</name>
        <dbReference type="ChEBI" id="CHEBI:58702"/>
    </ligand>
</feature>
<feature type="binding site" evidence="7">
    <location>
        <position position="20"/>
    </location>
    <ligand>
        <name>3-phosphoshikimate</name>
        <dbReference type="ChEBI" id="CHEBI:145989"/>
    </ligand>
</feature>
<protein>
    <recommendedName>
        <fullName evidence="7">3-phosphoshikimate 1-carboxyvinyltransferase</fullName>
        <ecNumber evidence="7">2.5.1.19</ecNumber>
    </recommendedName>
    <alternativeName>
        <fullName evidence="7">5-enolpyruvylshikimate-3-phosphate synthase</fullName>
        <shortName evidence="7">EPSP synthase</shortName>
        <shortName evidence="7">EPSPS</shortName>
    </alternativeName>
</protein>
<feature type="binding site" evidence="7">
    <location>
        <position position="162"/>
    </location>
    <ligand>
        <name>3-phosphoshikimate</name>
        <dbReference type="ChEBI" id="CHEBI:145989"/>
    </ligand>
</feature>
<comment type="catalytic activity">
    <reaction evidence="6">
        <text>3-phosphoshikimate + phosphoenolpyruvate = 5-O-(1-carboxyvinyl)-3-phosphoshikimate + phosphate</text>
        <dbReference type="Rhea" id="RHEA:21256"/>
        <dbReference type="ChEBI" id="CHEBI:43474"/>
        <dbReference type="ChEBI" id="CHEBI:57701"/>
        <dbReference type="ChEBI" id="CHEBI:58702"/>
        <dbReference type="ChEBI" id="CHEBI:145989"/>
        <dbReference type="EC" id="2.5.1.19"/>
    </reaction>
    <physiologicalReaction direction="left-to-right" evidence="6">
        <dbReference type="Rhea" id="RHEA:21257"/>
    </physiologicalReaction>
</comment>
<dbReference type="InterPro" id="IPR006264">
    <property type="entry name" value="EPSP_synthase"/>
</dbReference>
<keyword evidence="3 7" id="KW-0028">Amino-acid biosynthesis</keyword>
<comment type="caution">
    <text evidence="7">Lacks conserved residue(s) required for the propagation of feature annotation.</text>
</comment>
<dbReference type="PIRSF" id="PIRSF000505">
    <property type="entry name" value="EPSPS"/>
    <property type="match status" value="1"/>
</dbReference>
<dbReference type="RefSeq" id="WP_349232561.1">
    <property type="nucleotide sequence ID" value="NZ_JBBMFK010000035.1"/>
</dbReference>
<sequence>MNVTITPSLLHGAVTPPPSKSQAHRLLLAAALADGTSHLSNVAFSQDIQATVRCLEALGAAVRQEGDQLAVTGLAGRTASGGALPRLDCGESGSTLRFLIPVALAVRGGGVFTGHGRLMERPQEPYFAIFREKGIAYEQQDGALTVRGQLTPGVYTLPGNVSSQFVTGLLYALPLLHGDSEIRLTTPLESADYVRMTMDALSAFGVAAEYDGDRTFRVPGNQTGHAAPMTVEADWSNAAFWYAAAYLDSTLDIQGLNYQSAQGDACIGMLYWTIARPGEAEIDVSGCPDLVPPLAAMAALRGAGRITRLVNAARLRIKESDRLSTVTEVLNALGAEVEEYADHLVITGKDSLPGGVAVSGHNDHRIAMMAAIAATNCAAPVTVTGAECVRKSYPTFWDEYARLGGQISISQ</sequence>
<reference evidence="9 10" key="1">
    <citation type="submission" date="2024-03" db="EMBL/GenBank/DDBJ databases">
        <title>Human intestinal bacterial collection.</title>
        <authorList>
            <person name="Pauvert C."/>
            <person name="Hitch T.C.A."/>
            <person name="Clavel T."/>
        </authorList>
    </citation>
    <scope>NUCLEOTIDE SEQUENCE [LARGE SCALE GENOMIC DNA]</scope>
    <source>
        <strain evidence="9 10">CLA-AP-H29</strain>
    </source>
</reference>
<feature type="binding site" evidence="7">
    <location>
        <position position="25"/>
    </location>
    <ligand>
        <name>3-phosphoshikimate</name>
        <dbReference type="ChEBI" id="CHEBI:145989"/>
    </ligand>
</feature>
<dbReference type="InterPro" id="IPR036968">
    <property type="entry name" value="Enolpyruvate_Tfrase_sf"/>
</dbReference>
<dbReference type="PROSITE" id="PS00885">
    <property type="entry name" value="EPSP_SYNTHASE_2"/>
    <property type="match status" value="1"/>
</dbReference>
<feature type="binding site" evidence="7">
    <location>
        <position position="121"/>
    </location>
    <ligand>
        <name>phosphoenolpyruvate</name>
        <dbReference type="ChEBI" id="CHEBI:58702"/>
    </ligand>
</feature>
<feature type="binding site" evidence="7">
    <location>
        <position position="190"/>
    </location>
    <ligand>
        <name>3-phosphoshikimate</name>
        <dbReference type="ChEBI" id="CHEBI:145989"/>
    </ligand>
</feature>
<dbReference type="InterPro" id="IPR023193">
    <property type="entry name" value="EPSP_synthase_CS"/>
</dbReference>
<keyword evidence="10" id="KW-1185">Reference proteome</keyword>
<evidence type="ECO:0000256" key="5">
    <source>
        <dbReference type="ARBA" id="ARBA00023141"/>
    </source>
</evidence>
<feature type="binding site" evidence="7">
    <location>
        <position position="21"/>
    </location>
    <ligand>
        <name>3-phosphoshikimate</name>
        <dbReference type="ChEBI" id="CHEBI:145989"/>
    </ligand>
</feature>
<dbReference type="EMBL" id="JBBMFK010000035">
    <property type="protein sequence ID" value="MEQ2444857.1"/>
    <property type="molecule type" value="Genomic_DNA"/>
</dbReference>
<keyword evidence="5 7" id="KW-0057">Aromatic amino acid biosynthesis</keyword>
<evidence type="ECO:0000256" key="3">
    <source>
        <dbReference type="ARBA" id="ARBA00022605"/>
    </source>
</evidence>
<feature type="active site" description="Proton acceptor" evidence="7">
    <location>
        <position position="289"/>
    </location>
</feature>
<evidence type="ECO:0000256" key="7">
    <source>
        <dbReference type="HAMAP-Rule" id="MF_00210"/>
    </source>
</evidence>
<accession>A0ABV1EDU6</accession>
<feature type="binding site" evidence="7">
    <location>
        <position position="289"/>
    </location>
    <ligand>
        <name>3-phosphoshikimate</name>
        <dbReference type="ChEBI" id="CHEBI:145989"/>
    </ligand>
</feature>
<dbReference type="SUPFAM" id="SSF55205">
    <property type="entry name" value="EPT/RTPC-like"/>
    <property type="match status" value="1"/>
</dbReference>
<evidence type="ECO:0000256" key="2">
    <source>
        <dbReference type="ARBA" id="ARBA00009948"/>
    </source>
</evidence>
<evidence type="ECO:0000256" key="4">
    <source>
        <dbReference type="ARBA" id="ARBA00022679"/>
    </source>
</evidence>
<dbReference type="PANTHER" id="PTHR21090:SF5">
    <property type="entry name" value="PENTAFUNCTIONAL AROM POLYPEPTIDE"/>
    <property type="match status" value="1"/>
</dbReference>
<evidence type="ECO:0000256" key="6">
    <source>
        <dbReference type="ARBA" id="ARBA00044633"/>
    </source>
</evidence>
<comment type="function">
    <text evidence="7">Catalyzes the transfer of the enolpyruvyl moiety of phosphoenolpyruvate (PEP) to the 5-hydroxyl of shikimate-3-phosphate (S3P) to produce enolpyruvyl shikimate-3-phosphate and inorganic phosphate.</text>
</comment>
<dbReference type="InterPro" id="IPR013792">
    <property type="entry name" value="RNA3'P_cycl/enolpyr_Trfase_a/b"/>
</dbReference>
<feature type="binding site" evidence="7">
    <location>
        <position position="318"/>
    </location>
    <ligand>
        <name>3-phosphoshikimate</name>
        <dbReference type="ChEBI" id="CHEBI:145989"/>
    </ligand>
</feature>
<gene>
    <name evidence="7" type="primary">aroA</name>
    <name evidence="9" type="ORF">WMO64_15495</name>
</gene>
<keyword evidence="4 7" id="KW-0808">Transferase</keyword>
<comment type="subunit">
    <text evidence="7">Monomer.</text>
</comment>
<comment type="similarity">
    <text evidence="2 7">Belongs to the EPSP synthase family.</text>
</comment>
<name>A0ABV1EDU6_9FIRM</name>
<feature type="binding site" evidence="7">
    <location>
        <position position="164"/>
    </location>
    <ligand>
        <name>3-phosphoshikimate</name>
        <dbReference type="ChEBI" id="CHEBI:145989"/>
    </ligand>
</feature>
<comment type="pathway">
    <text evidence="1 7">Metabolic intermediate biosynthesis; chorismate biosynthesis; chorismate from D-erythrose 4-phosphate and phosphoenolpyruvate: step 6/7.</text>
</comment>
<organism evidence="9 10">
    <name type="scientific">Pseudoflavonifractor intestinihominis</name>
    <dbReference type="NCBI Taxonomy" id="3133171"/>
    <lineage>
        <taxon>Bacteria</taxon>
        <taxon>Bacillati</taxon>
        <taxon>Bacillota</taxon>
        <taxon>Clostridia</taxon>
        <taxon>Eubacteriales</taxon>
        <taxon>Oscillospiraceae</taxon>
        <taxon>Pseudoflavonifractor</taxon>
    </lineage>
</organism>
<comment type="subcellular location">
    <subcellularLocation>
        <location evidence="7">Cytoplasm</location>
    </subcellularLocation>
</comment>
<feature type="binding site" evidence="7">
    <location>
        <position position="322"/>
    </location>
    <ligand>
        <name>phosphoenolpyruvate</name>
        <dbReference type="ChEBI" id="CHEBI:58702"/>
    </ligand>
</feature>
<proteinExistence type="inferred from homology"/>
<feature type="binding site" evidence="7">
    <location>
        <position position="163"/>
    </location>
    <ligand>
        <name>3-phosphoshikimate</name>
        <dbReference type="ChEBI" id="CHEBI:145989"/>
    </ligand>
</feature>
<feature type="binding site" evidence="7">
    <location>
        <position position="164"/>
    </location>
    <ligand>
        <name>phosphoenolpyruvate</name>
        <dbReference type="ChEBI" id="CHEBI:58702"/>
    </ligand>
</feature>
<evidence type="ECO:0000313" key="10">
    <source>
        <dbReference type="Proteomes" id="UP001464378"/>
    </source>
</evidence>
<keyword evidence="7" id="KW-0963">Cytoplasm</keyword>
<evidence type="ECO:0000259" key="8">
    <source>
        <dbReference type="Pfam" id="PF00275"/>
    </source>
</evidence>
<feature type="binding site" evidence="7">
    <location>
        <position position="20"/>
    </location>
    <ligand>
        <name>phosphoenolpyruvate</name>
        <dbReference type="ChEBI" id="CHEBI:58702"/>
    </ligand>
</feature>
<feature type="domain" description="Enolpyruvate transferase" evidence="8">
    <location>
        <begin position="8"/>
        <end position="398"/>
    </location>
</feature>
<dbReference type="GO" id="GO:0003866">
    <property type="term" value="F:3-phosphoshikimate 1-carboxyvinyltransferase activity"/>
    <property type="evidence" value="ECO:0007669"/>
    <property type="project" value="UniProtKB-EC"/>
</dbReference>
<evidence type="ECO:0000313" key="9">
    <source>
        <dbReference type="EMBL" id="MEQ2444857.1"/>
    </source>
</evidence>
<dbReference type="Gene3D" id="3.65.10.10">
    <property type="entry name" value="Enolpyruvate transferase domain"/>
    <property type="match status" value="2"/>
</dbReference>
<dbReference type="Proteomes" id="UP001464378">
    <property type="component" value="Unassembled WGS sequence"/>
</dbReference>
<dbReference type="CDD" id="cd01556">
    <property type="entry name" value="EPSP_synthase"/>
    <property type="match status" value="1"/>
</dbReference>
<comment type="caution">
    <text evidence="9">The sequence shown here is derived from an EMBL/GenBank/DDBJ whole genome shotgun (WGS) entry which is preliminary data.</text>
</comment>
<dbReference type="PANTHER" id="PTHR21090">
    <property type="entry name" value="AROM/DEHYDROQUINATE SYNTHASE"/>
    <property type="match status" value="1"/>
</dbReference>
<dbReference type="EC" id="2.5.1.19" evidence="7"/>
<evidence type="ECO:0000256" key="1">
    <source>
        <dbReference type="ARBA" id="ARBA00004811"/>
    </source>
</evidence>
<feature type="binding site" evidence="7">
    <location>
        <position position="365"/>
    </location>
    <ligand>
        <name>phosphoenolpyruvate</name>
        <dbReference type="ChEBI" id="CHEBI:58702"/>
    </ligand>
</feature>
<feature type="binding site" evidence="7">
    <location>
        <position position="93"/>
    </location>
    <ligand>
        <name>phosphoenolpyruvate</name>
        <dbReference type="ChEBI" id="CHEBI:58702"/>
    </ligand>
</feature>
<dbReference type="Pfam" id="PF00275">
    <property type="entry name" value="EPSP_synthase"/>
    <property type="match status" value="1"/>
</dbReference>
<dbReference type="HAMAP" id="MF_00210">
    <property type="entry name" value="EPSP_synth"/>
    <property type="match status" value="1"/>
</dbReference>
<dbReference type="InterPro" id="IPR001986">
    <property type="entry name" value="Enolpyruvate_Tfrase_dom"/>
</dbReference>